<organism evidence="3 4">
    <name type="scientific">Fusarium beomiforme</name>
    <dbReference type="NCBI Taxonomy" id="44412"/>
    <lineage>
        <taxon>Eukaryota</taxon>
        <taxon>Fungi</taxon>
        <taxon>Dikarya</taxon>
        <taxon>Ascomycota</taxon>
        <taxon>Pezizomycotina</taxon>
        <taxon>Sordariomycetes</taxon>
        <taxon>Hypocreomycetidae</taxon>
        <taxon>Hypocreales</taxon>
        <taxon>Nectriaceae</taxon>
        <taxon>Fusarium</taxon>
        <taxon>Fusarium burgessii species complex</taxon>
    </lineage>
</organism>
<dbReference type="OrthoDB" id="194358at2759"/>
<name>A0A9P5E032_9HYPO</name>
<comment type="caution">
    <text evidence="3">The sequence shown here is derived from an EMBL/GenBank/DDBJ whole genome shotgun (WGS) entry which is preliminary data.</text>
</comment>
<dbReference type="Pfam" id="PF14420">
    <property type="entry name" value="Clr5"/>
    <property type="match status" value="1"/>
</dbReference>
<reference evidence="3" key="2">
    <citation type="submission" date="2020-02" db="EMBL/GenBank/DDBJ databases">
        <title>Identification and distribution of gene clusters putatively required for synthesis of sphingolipid metabolism inhibitors in phylogenetically diverse species of the filamentous fungus Fusarium.</title>
        <authorList>
            <person name="Kim H.-S."/>
            <person name="Busman M."/>
            <person name="Brown D.W."/>
            <person name="Divon H."/>
            <person name="Uhlig S."/>
            <person name="Proctor R.H."/>
        </authorList>
    </citation>
    <scope>NUCLEOTIDE SEQUENCE</scope>
    <source>
        <strain evidence="3">NRRL 25174</strain>
    </source>
</reference>
<sequence length="460" mass="53717">MEEKHNFKASDQMYKKRFTKWGFYKNKQRNTETVRKNKTQAGKYTPQTQKKKRQSDTQCQREPMILCPKQSHLETASLEFLTSIHGWSSLFFESLATEGLHLQNIHPSQRTAKINRYDPEGLSFAFRTIVELIQRGQGTLAGRLTRKAFLDIEPMLHVEAPLFIWNVLEIMYHMARLGQTQLLGMLLTQLIELASNLHDTTHPVIKMLKSLQKAVYFWQKDAALEKMPLLEQAWALNADIICRNSDSRLLVMYYRLIWESSCIKLRMEQLEGLDKWFSAVESKIPHKEYSFQQDILYSDPMTTDEAMLPKDYEITKNLCVSAIQHRCTMRFGESNMASLVRLGLLKSRVLEELKGHPSDAKSQMQSYARFQARVTAYLIKVLIDVDTELGLDVDVADRMRNKIAMREFGYSSTAPQVIHDMWQLEDFLRRRGQEAEAEDIRRETYKRLEEYVNQVPVNEV</sequence>
<evidence type="ECO:0000256" key="1">
    <source>
        <dbReference type="SAM" id="MobiDB-lite"/>
    </source>
</evidence>
<keyword evidence="4" id="KW-1185">Reference proteome</keyword>
<proteinExistence type="predicted"/>
<gene>
    <name evidence="3" type="ORF">FBEOM_2294</name>
</gene>
<evidence type="ECO:0000313" key="3">
    <source>
        <dbReference type="EMBL" id="KAF4343707.1"/>
    </source>
</evidence>
<evidence type="ECO:0000259" key="2">
    <source>
        <dbReference type="Pfam" id="PF14420"/>
    </source>
</evidence>
<reference evidence="3" key="1">
    <citation type="journal article" date="2017" name="Mycologia">
        <title>Fusarium algeriense, sp. nov., a novel toxigenic crown rot pathogen of durum wheat from Algeria is nested in the Fusarium burgessii species complex.</title>
        <authorList>
            <person name="Laraba I."/>
            <person name="Keddad A."/>
            <person name="Boureghda H."/>
            <person name="Abdallah N."/>
            <person name="Vaughan M.M."/>
            <person name="Proctor R.H."/>
            <person name="Busman M."/>
            <person name="O'Donnell K."/>
        </authorList>
    </citation>
    <scope>NUCLEOTIDE SEQUENCE</scope>
    <source>
        <strain evidence="3">NRRL 25174</strain>
    </source>
</reference>
<protein>
    <recommendedName>
        <fullName evidence="2">Clr5 domain-containing protein</fullName>
    </recommendedName>
</protein>
<feature type="compositionally biased region" description="Polar residues" evidence="1">
    <location>
        <begin position="39"/>
        <end position="48"/>
    </location>
</feature>
<feature type="domain" description="Clr5" evidence="2">
    <location>
        <begin position="1"/>
        <end position="25"/>
    </location>
</feature>
<evidence type="ECO:0000313" key="4">
    <source>
        <dbReference type="Proteomes" id="UP000730481"/>
    </source>
</evidence>
<accession>A0A9P5E032</accession>
<dbReference type="InterPro" id="IPR025676">
    <property type="entry name" value="Clr5_dom"/>
</dbReference>
<feature type="region of interest" description="Disordered" evidence="1">
    <location>
        <begin position="29"/>
        <end position="61"/>
    </location>
</feature>
<dbReference type="Proteomes" id="UP000730481">
    <property type="component" value="Unassembled WGS sequence"/>
</dbReference>
<dbReference type="EMBL" id="PVQB02000082">
    <property type="protein sequence ID" value="KAF4343707.1"/>
    <property type="molecule type" value="Genomic_DNA"/>
</dbReference>
<dbReference type="AlphaFoldDB" id="A0A9P5E032"/>